<accession>A0A1M6N8K1</accession>
<dbReference type="STRING" id="1121919.SAMN02745975_03226"/>
<dbReference type="InterPro" id="IPR048279">
    <property type="entry name" value="MdtK-like"/>
</dbReference>
<evidence type="ECO:0000256" key="10">
    <source>
        <dbReference type="ARBA" id="ARBA00023065"/>
    </source>
</evidence>
<keyword evidence="10" id="KW-0406">Ion transport</keyword>
<feature type="transmembrane region" description="Helical" evidence="13">
    <location>
        <begin position="109"/>
        <end position="128"/>
    </location>
</feature>
<proteinExistence type="inferred from homology"/>
<dbReference type="Pfam" id="PF01554">
    <property type="entry name" value="MatE"/>
    <property type="match status" value="2"/>
</dbReference>
<dbReference type="GO" id="GO:0005886">
    <property type="term" value="C:plasma membrane"/>
    <property type="evidence" value="ECO:0007669"/>
    <property type="project" value="UniProtKB-SubCell"/>
</dbReference>
<dbReference type="NCBIfam" id="TIGR00797">
    <property type="entry name" value="matE"/>
    <property type="match status" value="1"/>
</dbReference>
<dbReference type="OrthoDB" id="62420at2"/>
<dbReference type="AlphaFoldDB" id="A0A1M6N8K1"/>
<reference evidence="15" key="1">
    <citation type="submission" date="2016-11" db="EMBL/GenBank/DDBJ databases">
        <authorList>
            <person name="Varghese N."/>
            <person name="Submissions S."/>
        </authorList>
    </citation>
    <scope>NUCLEOTIDE SEQUENCE [LARGE SCALE GENOMIC DNA]</scope>
    <source>
        <strain evidence="15">DSM 17957</strain>
    </source>
</reference>
<evidence type="ECO:0000256" key="7">
    <source>
        <dbReference type="ARBA" id="ARBA00022475"/>
    </source>
</evidence>
<keyword evidence="5" id="KW-0813">Transport</keyword>
<evidence type="ECO:0000256" key="9">
    <source>
        <dbReference type="ARBA" id="ARBA00022989"/>
    </source>
</evidence>
<name>A0A1M6N8K1_9FIRM</name>
<comment type="function">
    <text evidence="1">Multidrug efflux pump.</text>
</comment>
<dbReference type="PANTHER" id="PTHR43298">
    <property type="entry name" value="MULTIDRUG RESISTANCE PROTEIN NORM-RELATED"/>
    <property type="match status" value="1"/>
</dbReference>
<evidence type="ECO:0000256" key="3">
    <source>
        <dbReference type="ARBA" id="ARBA00010199"/>
    </source>
</evidence>
<feature type="transmembrane region" description="Helical" evidence="13">
    <location>
        <begin position="182"/>
        <end position="202"/>
    </location>
</feature>
<feature type="transmembrane region" description="Helical" evidence="13">
    <location>
        <begin position="27"/>
        <end position="44"/>
    </location>
</feature>
<keyword evidence="6" id="KW-0050">Antiport</keyword>
<organism evidence="14 15">
    <name type="scientific">Geosporobacter subterraneus DSM 17957</name>
    <dbReference type="NCBI Taxonomy" id="1121919"/>
    <lineage>
        <taxon>Bacteria</taxon>
        <taxon>Bacillati</taxon>
        <taxon>Bacillota</taxon>
        <taxon>Clostridia</taxon>
        <taxon>Peptostreptococcales</taxon>
        <taxon>Thermotaleaceae</taxon>
        <taxon>Geosporobacter</taxon>
    </lineage>
</organism>
<dbReference type="Proteomes" id="UP000184536">
    <property type="component" value="Unassembled WGS sequence"/>
</dbReference>
<dbReference type="PIRSF" id="PIRSF006603">
    <property type="entry name" value="DinF"/>
    <property type="match status" value="1"/>
</dbReference>
<evidence type="ECO:0000313" key="14">
    <source>
        <dbReference type="EMBL" id="SHJ91993.1"/>
    </source>
</evidence>
<keyword evidence="9 13" id="KW-1133">Transmembrane helix</keyword>
<keyword evidence="7" id="KW-1003">Cell membrane</keyword>
<evidence type="ECO:0000256" key="13">
    <source>
        <dbReference type="SAM" id="Phobius"/>
    </source>
</evidence>
<evidence type="ECO:0000256" key="1">
    <source>
        <dbReference type="ARBA" id="ARBA00003408"/>
    </source>
</evidence>
<evidence type="ECO:0000256" key="6">
    <source>
        <dbReference type="ARBA" id="ARBA00022449"/>
    </source>
</evidence>
<feature type="transmembrane region" description="Helical" evidence="13">
    <location>
        <begin position="409"/>
        <end position="438"/>
    </location>
</feature>
<dbReference type="GO" id="GO:0015297">
    <property type="term" value="F:antiporter activity"/>
    <property type="evidence" value="ECO:0007669"/>
    <property type="project" value="UniProtKB-KW"/>
</dbReference>
<dbReference type="InterPro" id="IPR050222">
    <property type="entry name" value="MATE_MdtK"/>
</dbReference>
<evidence type="ECO:0000256" key="12">
    <source>
        <dbReference type="ARBA" id="ARBA00031636"/>
    </source>
</evidence>
<dbReference type="PANTHER" id="PTHR43298:SF2">
    <property type="entry name" value="FMN_FAD EXPORTER YEEO-RELATED"/>
    <property type="match status" value="1"/>
</dbReference>
<feature type="transmembrane region" description="Helical" evidence="13">
    <location>
        <begin position="338"/>
        <end position="358"/>
    </location>
</feature>
<evidence type="ECO:0000256" key="4">
    <source>
        <dbReference type="ARBA" id="ARBA00020268"/>
    </source>
</evidence>
<sequence>MKPFIAWKEKLNNVLFAHPIRKDVTRIAWPVLAEMLLGSLFSMIDMMMLGRMADTAAAAASVAAVGITNQPLFIGLALVQSLNVGGTALVSRFIGANQPHKVENTVKHVILLNLFLFAIPLSLLGILFTDQIMTVMGAYKDTIDMGRLYFKIIMLGFIFQALNFSLAACLRGAGDTRLPMKINLAVNFLNVIGNAVLIYGLFGFPKLGIIGAGISTSLSHLLACLILFSYIFKGKSIVSLSLSPFQFHKDTIYNLGRIGVPASLEQISLRLGIVLFARIVASLGTVTFAAHQICLSILGLSFNPGQAFGIAASALVGQSLGAGKPGKAQQYASETRKIGSVVSSFIAMIFFLFGPQIVRLYTHDPEIITNAALALKVIALVQPFQSSQLILAGGLRGAGDTLWPLLSTFVGIMGVRILLSYIFVVLLCLGLVGAWMAVFMDQLVRWALVYVRFQKGKWKYVALG</sequence>
<feature type="transmembrane region" description="Helical" evidence="13">
    <location>
        <begin position="148"/>
        <end position="170"/>
    </location>
</feature>
<evidence type="ECO:0000256" key="11">
    <source>
        <dbReference type="ARBA" id="ARBA00023136"/>
    </source>
</evidence>
<dbReference type="InterPro" id="IPR002528">
    <property type="entry name" value="MATE_fam"/>
</dbReference>
<keyword evidence="8 13" id="KW-0812">Transmembrane</keyword>
<comment type="subcellular location">
    <subcellularLocation>
        <location evidence="2">Cell membrane</location>
        <topology evidence="2">Multi-pass membrane protein</topology>
    </subcellularLocation>
</comment>
<feature type="transmembrane region" description="Helical" evidence="13">
    <location>
        <begin position="208"/>
        <end position="232"/>
    </location>
</feature>
<evidence type="ECO:0000313" key="15">
    <source>
        <dbReference type="Proteomes" id="UP000184536"/>
    </source>
</evidence>
<comment type="similarity">
    <text evidence="3">Belongs to the multi antimicrobial extrusion (MATE) (TC 2.A.66.1) family.</text>
</comment>
<dbReference type="GO" id="GO:0042910">
    <property type="term" value="F:xenobiotic transmembrane transporter activity"/>
    <property type="evidence" value="ECO:0007669"/>
    <property type="project" value="InterPro"/>
</dbReference>
<evidence type="ECO:0000256" key="8">
    <source>
        <dbReference type="ARBA" id="ARBA00022692"/>
    </source>
</evidence>
<dbReference type="EMBL" id="FQZV01000053">
    <property type="protein sequence ID" value="SHJ91993.1"/>
    <property type="molecule type" value="Genomic_DNA"/>
</dbReference>
<dbReference type="RefSeq" id="WP_110942239.1">
    <property type="nucleotide sequence ID" value="NZ_FQZV01000053.1"/>
</dbReference>
<dbReference type="GO" id="GO:0006811">
    <property type="term" value="P:monoatomic ion transport"/>
    <property type="evidence" value="ECO:0007669"/>
    <property type="project" value="UniProtKB-KW"/>
</dbReference>
<keyword evidence="11 13" id="KW-0472">Membrane</keyword>
<evidence type="ECO:0000256" key="5">
    <source>
        <dbReference type="ARBA" id="ARBA00022448"/>
    </source>
</evidence>
<gene>
    <name evidence="14" type="ORF">SAMN02745975_03226</name>
</gene>
<protein>
    <recommendedName>
        <fullName evidence="4">Probable multidrug resistance protein NorM</fullName>
    </recommendedName>
    <alternativeName>
        <fullName evidence="12">Multidrug-efflux transporter</fullName>
    </alternativeName>
</protein>
<keyword evidence="15" id="KW-1185">Reference proteome</keyword>
<evidence type="ECO:0000256" key="2">
    <source>
        <dbReference type="ARBA" id="ARBA00004651"/>
    </source>
</evidence>
<dbReference type="CDD" id="cd13137">
    <property type="entry name" value="MATE_NorM_like"/>
    <property type="match status" value="1"/>
</dbReference>